<feature type="transmembrane region" description="Helical" evidence="8">
    <location>
        <begin position="155"/>
        <end position="174"/>
    </location>
</feature>
<comment type="similarity">
    <text evidence="2 7">Belongs to the sodium:solute symporter (SSF) (TC 2.A.21) family.</text>
</comment>
<feature type="transmembrane region" description="Helical" evidence="8">
    <location>
        <begin position="186"/>
        <end position="212"/>
    </location>
</feature>
<dbReference type="Gene3D" id="1.20.1730.10">
    <property type="entry name" value="Sodium/glucose cotransporter"/>
    <property type="match status" value="1"/>
</dbReference>
<dbReference type="PANTHER" id="PTHR48086:SF8">
    <property type="entry name" value="MONOCARBOXYLIC ACID PERMEASE"/>
    <property type="match status" value="1"/>
</dbReference>
<dbReference type="CDD" id="cd10322">
    <property type="entry name" value="SLC5sbd"/>
    <property type="match status" value="1"/>
</dbReference>
<dbReference type="InterPro" id="IPR050277">
    <property type="entry name" value="Sodium:Solute_Symporter"/>
</dbReference>
<evidence type="ECO:0000256" key="6">
    <source>
        <dbReference type="ARBA" id="ARBA00023136"/>
    </source>
</evidence>
<feature type="transmembrane region" description="Helical" evidence="8">
    <location>
        <begin position="236"/>
        <end position="255"/>
    </location>
</feature>
<accession>A0A7J5DXN9</accession>
<reference evidence="9 10" key="1">
    <citation type="submission" date="2019-09" db="EMBL/GenBank/DDBJ databases">
        <title>Pimelobacter sp. isolated from Paulinella.</title>
        <authorList>
            <person name="Jeong S.E."/>
        </authorList>
    </citation>
    <scope>NUCLEOTIDE SEQUENCE [LARGE SCALE GENOMIC DNA]</scope>
    <source>
        <strain evidence="9 10">Pch-N</strain>
    </source>
</reference>
<feature type="transmembrane region" description="Helical" evidence="8">
    <location>
        <begin position="317"/>
        <end position="341"/>
    </location>
</feature>
<evidence type="ECO:0000256" key="3">
    <source>
        <dbReference type="ARBA" id="ARBA00022448"/>
    </source>
</evidence>
<dbReference type="PROSITE" id="PS50283">
    <property type="entry name" value="NA_SOLUT_SYMP_3"/>
    <property type="match status" value="1"/>
</dbReference>
<feature type="transmembrane region" description="Helical" evidence="8">
    <location>
        <begin position="116"/>
        <end position="135"/>
    </location>
</feature>
<sequence length="491" mass="51913">MILAVTLAGCVLIALCGFVGRRRPSATLAEWTVGGRNFGAYTMWFLQAGEVFTTFTFLAVAGFAFAGGVAATYAIPYLPIAFIACYFLTPRVWELGHRHGYLTQADFFADRYRSRAFGRFTAIIAVVFLLPYLQIQITGLGAVVLLLTGSEQGRTWAMILAGVLTVAFVLWSGIRGIANTAYLKDVLMLVAMLILVIAVPAHFAGGIGPMFADLAAHRPELLTVPSHTETGTFTKLWWVTGVMISAVAVGSLATAHQWPAYLSAKGKKPLRQNFTWLPIYQVVIILPVIIGFAGLYLEPRPDDSNGVLLLLAHDALPGWLTGVIAVAAASSAMVPAGVLCLSMSSLIAHNVAGLRSERAKLWLNHSVVVVATAASLYLALARPDLLGNLLLLTFAGLAQLAPAILAAIGRRRHLGLPAACSGLVVGVLVLWQITATAPNLNGVHPGVIALGANLAVAAVVELALRAAGRSGTVVLDEDDADPHPTTSRSNA</sequence>
<evidence type="ECO:0000256" key="8">
    <source>
        <dbReference type="SAM" id="Phobius"/>
    </source>
</evidence>
<evidence type="ECO:0000256" key="4">
    <source>
        <dbReference type="ARBA" id="ARBA00022692"/>
    </source>
</evidence>
<dbReference type="Pfam" id="PF00474">
    <property type="entry name" value="SSF"/>
    <property type="match status" value="1"/>
</dbReference>
<dbReference type="InterPro" id="IPR038377">
    <property type="entry name" value="Na/Glc_symporter_sf"/>
</dbReference>
<feature type="transmembrane region" description="Helical" evidence="8">
    <location>
        <begin position="55"/>
        <end position="88"/>
    </location>
</feature>
<evidence type="ECO:0000256" key="5">
    <source>
        <dbReference type="ARBA" id="ARBA00022989"/>
    </source>
</evidence>
<feature type="transmembrane region" description="Helical" evidence="8">
    <location>
        <begin position="414"/>
        <end position="434"/>
    </location>
</feature>
<evidence type="ECO:0000256" key="1">
    <source>
        <dbReference type="ARBA" id="ARBA00004141"/>
    </source>
</evidence>
<dbReference type="EMBL" id="WBVM01000001">
    <property type="protein sequence ID" value="KAB2810792.1"/>
    <property type="molecule type" value="Genomic_DNA"/>
</dbReference>
<evidence type="ECO:0000256" key="7">
    <source>
        <dbReference type="RuleBase" id="RU362091"/>
    </source>
</evidence>
<keyword evidence="5 8" id="KW-1133">Transmembrane helix</keyword>
<keyword evidence="4 8" id="KW-0812">Transmembrane</keyword>
<keyword evidence="6 8" id="KW-0472">Membrane</keyword>
<dbReference type="AlphaFoldDB" id="A0A7J5DXN9"/>
<evidence type="ECO:0000313" key="9">
    <source>
        <dbReference type="EMBL" id="KAB2810792.1"/>
    </source>
</evidence>
<feature type="transmembrane region" description="Helical" evidence="8">
    <location>
        <begin position="446"/>
        <end position="464"/>
    </location>
</feature>
<proteinExistence type="inferred from homology"/>
<keyword evidence="3" id="KW-0813">Transport</keyword>
<organism evidence="9 10">
    <name type="scientific">Nocardioides simplex</name>
    <name type="common">Arthrobacter simplex</name>
    <dbReference type="NCBI Taxonomy" id="2045"/>
    <lineage>
        <taxon>Bacteria</taxon>
        <taxon>Bacillati</taxon>
        <taxon>Actinomycetota</taxon>
        <taxon>Actinomycetes</taxon>
        <taxon>Propionibacteriales</taxon>
        <taxon>Nocardioidaceae</taxon>
        <taxon>Pimelobacter</taxon>
    </lineage>
</organism>
<dbReference type="RefSeq" id="WP_151578232.1">
    <property type="nucleotide sequence ID" value="NZ_CP182503.1"/>
</dbReference>
<feature type="transmembrane region" description="Helical" evidence="8">
    <location>
        <begin position="361"/>
        <end position="380"/>
    </location>
</feature>
<dbReference type="GO" id="GO:0005886">
    <property type="term" value="C:plasma membrane"/>
    <property type="evidence" value="ECO:0007669"/>
    <property type="project" value="TreeGrafter"/>
</dbReference>
<protein>
    <submittedName>
        <fullName evidence="9">Sodium:solute symporter family protein</fullName>
    </submittedName>
</protein>
<evidence type="ECO:0000256" key="2">
    <source>
        <dbReference type="ARBA" id="ARBA00006434"/>
    </source>
</evidence>
<name>A0A7J5DXN9_NOCSI</name>
<dbReference type="Proteomes" id="UP000449906">
    <property type="component" value="Unassembled WGS sequence"/>
</dbReference>
<dbReference type="GO" id="GO:0022857">
    <property type="term" value="F:transmembrane transporter activity"/>
    <property type="evidence" value="ECO:0007669"/>
    <property type="project" value="InterPro"/>
</dbReference>
<comment type="subcellular location">
    <subcellularLocation>
        <location evidence="1">Membrane</location>
        <topology evidence="1">Multi-pass membrane protein</topology>
    </subcellularLocation>
</comment>
<feature type="transmembrane region" description="Helical" evidence="8">
    <location>
        <begin position="386"/>
        <end position="407"/>
    </location>
</feature>
<feature type="transmembrane region" description="Helical" evidence="8">
    <location>
        <begin position="276"/>
        <end position="297"/>
    </location>
</feature>
<dbReference type="InterPro" id="IPR001734">
    <property type="entry name" value="Na/solute_symporter"/>
</dbReference>
<evidence type="ECO:0000313" key="10">
    <source>
        <dbReference type="Proteomes" id="UP000449906"/>
    </source>
</evidence>
<gene>
    <name evidence="9" type="ORF">F9L07_02250</name>
</gene>
<dbReference type="PANTHER" id="PTHR48086">
    <property type="entry name" value="SODIUM/PROLINE SYMPORTER-RELATED"/>
    <property type="match status" value="1"/>
</dbReference>
<comment type="caution">
    <text evidence="9">The sequence shown here is derived from an EMBL/GenBank/DDBJ whole genome shotgun (WGS) entry which is preliminary data.</text>
</comment>